<evidence type="ECO:0000313" key="2">
    <source>
        <dbReference type="Proteomes" id="UP000326759"/>
    </source>
</evidence>
<gene>
    <name evidence="1" type="ORF">Anas_14536</name>
</gene>
<evidence type="ECO:0000313" key="1">
    <source>
        <dbReference type="EMBL" id="KAB7500900.1"/>
    </source>
</evidence>
<dbReference type="OrthoDB" id="10559382at2759"/>
<name>A0A5N5T7B0_9CRUS</name>
<comment type="caution">
    <text evidence="1">The sequence shown here is derived from an EMBL/GenBank/DDBJ whole genome shotgun (WGS) entry which is preliminary data.</text>
</comment>
<keyword evidence="2" id="KW-1185">Reference proteome</keyword>
<dbReference type="AlphaFoldDB" id="A0A5N5T7B0"/>
<organism evidence="1 2">
    <name type="scientific">Armadillidium nasatum</name>
    <dbReference type="NCBI Taxonomy" id="96803"/>
    <lineage>
        <taxon>Eukaryota</taxon>
        <taxon>Metazoa</taxon>
        <taxon>Ecdysozoa</taxon>
        <taxon>Arthropoda</taxon>
        <taxon>Crustacea</taxon>
        <taxon>Multicrustacea</taxon>
        <taxon>Malacostraca</taxon>
        <taxon>Eumalacostraca</taxon>
        <taxon>Peracarida</taxon>
        <taxon>Isopoda</taxon>
        <taxon>Oniscidea</taxon>
        <taxon>Crinocheta</taxon>
        <taxon>Armadillidiidae</taxon>
        <taxon>Armadillidium</taxon>
    </lineage>
</organism>
<protein>
    <submittedName>
        <fullName evidence="1">Uncharacterized protein</fullName>
    </submittedName>
</protein>
<reference evidence="1 2" key="1">
    <citation type="journal article" date="2019" name="PLoS Biol.">
        <title>Sex chromosomes control vertical transmission of feminizing Wolbachia symbionts in an isopod.</title>
        <authorList>
            <person name="Becking T."/>
            <person name="Chebbi M.A."/>
            <person name="Giraud I."/>
            <person name="Moumen B."/>
            <person name="Laverre T."/>
            <person name="Caubet Y."/>
            <person name="Peccoud J."/>
            <person name="Gilbert C."/>
            <person name="Cordaux R."/>
        </authorList>
    </citation>
    <scope>NUCLEOTIDE SEQUENCE [LARGE SCALE GENOMIC DNA]</scope>
    <source>
        <strain evidence="1">ANa2</strain>
        <tissue evidence="1">Whole body excluding digestive tract and cuticle</tissue>
    </source>
</reference>
<feature type="non-terminal residue" evidence="1">
    <location>
        <position position="1"/>
    </location>
</feature>
<dbReference type="EMBL" id="SEYY01012271">
    <property type="protein sequence ID" value="KAB7500900.1"/>
    <property type="molecule type" value="Genomic_DNA"/>
</dbReference>
<accession>A0A5N5T7B0</accession>
<sequence length="143" mass="16764">QHSDYVCPEMKCPKTSVTNYSKIEKIDLHNLRKKSKTLPLKDRMIKFSTDKFEDRLENHLDDETIDYLGISKIEQQLIKTGHEFEEKSKCVKSIKNISVRQIVLERPRKRISSSFSISNSTSLKRCSSATPEYQYLRESSIQY</sequence>
<proteinExistence type="predicted"/>
<dbReference type="Proteomes" id="UP000326759">
    <property type="component" value="Unassembled WGS sequence"/>
</dbReference>